<evidence type="ECO:0000256" key="4">
    <source>
        <dbReference type="PIRSR" id="PIRSR004846-1"/>
    </source>
</evidence>
<dbReference type="CDD" id="cd13538">
    <property type="entry name" value="PBP2_ModA_like_1"/>
    <property type="match status" value="1"/>
</dbReference>
<dbReference type="GO" id="GO:0015689">
    <property type="term" value="P:molybdate ion transport"/>
    <property type="evidence" value="ECO:0007669"/>
    <property type="project" value="InterPro"/>
</dbReference>
<proteinExistence type="inferred from homology"/>
<dbReference type="PIRSF" id="PIRSF004846">
    <property type="entry name" value="ModA"/>
    <property type="match status" value="1"/>
</dbReference>
<dbReference type="PATRIC" id="fig|451644.5.peg.5262"/>
<comment type="similarity">
    <text evidence="1">Belongs to the bacterial solute-binding protein ModA family.</text>
</comment>
<keyword evidence="3 5" id="KW-0732">Signal</keyword>
<dbReference type="InterPro" id="IPR010916">
    <property type="entry name" value="TonB_box_CS"/>
</dbReference>
<dbReference type="PROSITE" id="PS00430">
    <property type="entry name" value="TONB_DEPENDENT_REC_1"/>
    <property type="match status" value="1"/>
</dbReference>
<feature type="chain" id="PRO_5005309725" evidence="5">
    <location>
        <begin position="27"/>
        <end position="256"/>
    </location>
</feature>
<evidence type="ECO:0000313" key="7">
    <source>
        <dbReference type="Proteomes" id="UP000037594"/>
    </source>
</evidence>
<dbReference type="PANTHER" id="PTHR30632:SF0">
    <property type="entry name" value="SULFATE-BINDING PROTEIN"/>
    <property type="match status" value="1"/>
</dbReference>
<feature type="signal peptide" evidence="5">
    <location>
        <begin position="1"/>
        <end position="26"/>
    </location>
</feature>
<dbReference type="PROSITE" id="PS51257">
    <property type="entry name" value="PROKAR_LIPOPROTEIN"/>
    <property type="match status" value="1"/>
</dbReference>
<comment type="caution">
    <text evidence="6">The sequence shown here is derived from an EMBL/GenBank/DDBJ whole genome shotgun (WGS) entry which is preliminary data.</text>
</comment>
<protein>
    <submittedName>
        <fullName evidence="6">Molybdate-binding protein</fullName>
    </submittedName>
</protein>
<evidence type="ECO:0000313" key="6">
    <source>
        <dbReference type="EMBL" id="KMV15403.1"/>
    </source>
</evidence>
<dbReference type="InterPro" id="IPR005950">
    <property type="entry name" value="ModA"/>
</dbReference>
<gene>
    <name evidence="6" type="ORF">ACT17_25555</name>
</gene>
<evidence type="ECO:0000256" key="3">
    <source>
        <dbReference type="ARBA" id="ARBA00022729"/>
    </source>
</evidence>
<dbReference type="Proteomes" id="UP000037594">
    <property type="component" value="Unassembled WGS sequence"/>
</dbReference>
<feature type="binding site" evidence="4">
    <location>
        <position position="174"/>
    </location>
    <ligand>
        <name>molybdate</name>
        <dbReference type="ChEBI" id="CHEBI:36264"/>
    </ligand>
</feature>
<dbReference type="GO" id="GO:0030973">
    <property type="term" value="F:molybdate ion binding"/>
    <property type="evidence" value="ECO:0007669"/>
    <property type="project" value="TreeGrafter"/>
</dbReference>
<name>A0A0J8U175_9MYCO</name>
<accession>A0A0J8U175</accession>
<sequence length="256" mass="25630">MNRVRTLALALSVVAATALIAGCDSAGSTTAEGESITVFAAASLKSAFTEIGEQFKTDNPGSSVEFSFAGSSDLVTQLTQGADADVFASADVRNMDRAVAAGLVEGAPVDFASNTLTIVVAPGNPKGIKSFADLTKPGVSVVVCAPPVPCGGATEKVEKATGVTLAPVSEETSVTDVLGKVTSGQADAGLVYLTDAAGAKDKVTSVAVPEAAQAVNTYPIAVLKDSGHAQLAQRFVELVTGEAGQKALAKAGFAKP</sequence>
<evidence type="ECO:0000256" key="1">
    <source>
        <dbReference type="ARBA" id="ARBA00009175"/>
    </source>
</evidence>
<evidence type="ECO:0000256" key="5">
    <source>
        <dbReference type="SAM" id="SignalP"/>
    </source>
</evidence>
<dbReference type="Gene3D" id="3.40.190.10">
    <property type="entry name" value="Periplasmic binding protein-like II"/>
    <property type="match status" value="2"/>
</dbReference>
<dbReference type="PANTHER" id="PTHR30632">
    <property type="entry name" value="MOLYBDATE-BINDING PERIPLASMIC PROTEIN"/>
    <property type="match status" value="1"/>
</dbReference>
<feature type="binding site" evidence="4">
    <location>
        <position position="43"/>
    </location>
    <ligand>
        <name>molybdate</name>
        <dbReference type="ChEBI" id="CHEBI:36264"/>
    </ligand>
</feature>
<feature type="binding site" evidence="4">
    <location>
        <position position="192"/>
    </location>
    <ligand>
        <name>molybdate</name>
        <dbReference type="ChEBI" id="CHEBI:36264"/>
    </ligand>
</feature>
<dbReference type="SUPFAM" id="SSF53850">
    <property type="entry name" value="Periplasmic binding protein-like II"/>
    <property type="match status" value="1"/>
</dbReference>
<dbReference type="InterPro" id="IPR050682">
    <property type="entry name" value="ModA/WtpA"/>
</dbReference>
<dbReference type="NCBIfam" id="TIGR01256">
    <property type="entry name" value="modA"/>
    <property type="match status" value="1"/>
</dbReference>
<keyword evidence="4" id="KW-0500">Molybdenum</keyword>
<dbReference type="OrthoDB" id="9785015at2"/>
<dbReference type="Pfam" id="PF13531">
    <property type="entry name" value="SBP_bac_11"/>
    <property type="match status" value="1"/>
</dbReference>
<evidence type="ECO:0000256" key="2">
    <source>
        <dbReference type="ARBA" id="ARBA00022723"/>
    </source>
</evidence>
<dbReference type="GO" id="GO:0046872">
    <property type="term" value="F:metal ion binding"/>
    <property type="evidence" value="ECO:0007669"/>
    <property type="project" value="UniProtKB-KW"/>
</dbReference>
<feature type="binding site" evidence="4">
    <location>
        <position position="71"/>
    </location>
    <ligand>
        <name>molybdate</name>
        <dbReference type="ChEBI" id="CHEBI:36264"/>
    </ligand>
</feature>
<keyword evidence="2 4" id="KW-0479">Metal-binding</keyword>
<dbReference type="AlphaFoldDB" id="A0A0J8U175"/>
<reference evidence="6 7" key="1">
    <citation type="submission" date="2015-06" db="EMBL/GenBank/DDBJ databases">
        <title>Genome sequence of Mycobacterium conceptionense strain MLE.</title>
        <authorList>
            <person name="Greninger A.L."/>
            <person name="Cunningham G."/>
            <person name="Chiu C.Y."/>
            <person name="Miller S."/>
        </authorList>
    </citation>
    <scope>NUCLEOTIDE SEQUENCE [LARGE SCALE GENOMIC DNA]</scope>
    <source>
        <strain evidence="6 7">MLE</strain>
    </source>
</reference>
<dbReference type="EMBL" id="LFOD01000031">
    <property type="protein sequence ID" value="KMV15403.1"/>
    <property type="molecule type" value="Genomic_DNA"/>
</dbReference>
<organism evidence="6 7">
    <name type="scientific">Mycolicibacterium conceptionense</name>
    <dbReference type="NCBI Taxonomy" id="451644"/>
    <lineage>
        <taxon>Bacteria</taxon>
        <taxon>Bacillati</taxon>
        <taxon>Actinomycetota</taxon>
        <taxon>Actinomycetes</taxon>
        <taxon>Mycobacteriales</taxon>
        <taxon>Mycobacteriaceae</taxon>
        <taxon>Mycolicibacterium</taxon>
    </lineage>
</organism>